<organism evidence="1 2">
    <name type="scientific">Tachysurus vachellii</name>
    <name type="common">Darkbarbel catfish</name>
    <name type="synonym">Pelteobagrus vachellii</name>
    <dbReference type="NCBI Taxonomy" id="175792"/>
    <lineage>
        <taxon>Eukaryota</taxon>
        <taxon>Metazoa</taxon>
        <taxon>Chordata</taxon>
        <taxon>Craniata</taxon>
        <taxon>Vertebrata</taxon>
        <taxon>Euteleostomi</taxon>
        <taxon>Actinopterygii</taxon>
        <taxon>Neopterygii</taxon>
        <taxon>Teleostei</taxon>
        <taxon>Ostariophysi</taxon>
        <taxon>Siluriformes</taxon>
        <taxon>Bagridae</taxon>
        <taxon>Tachysurus</taxon>
    </lineage>
</organism>
<sequence length="70" mass="8439">MSPQHINGAVVNAKSFREGDWTWIYLNWLVSVLQYRTISSLKRWKRMRKKIMQGQERTANKERMVMLQVN</sequence>
<gene>
    <name evidence="1" type="ORF">Q7C36_001728</name>
</gene>
<proteinExistence type="predicted"/>
<accession>A0AA88NRL9</accession>
<dbReference type="Proteomes" id="UP001187315">
    <property type="component" value="Unassembled WGS sequence"/>
</dbReference>
<evidence type="ECO:0000313" key="2">
    <source>
        <dbReference type="Proteomes" id="UP001187315"/>
    </source>
</evidence>
<dbReference type="EMBL" id="JAVHJS010000002">
    <property type="protein sequence ID" value="KAK2865672.1"/>
    <property type="molecule type" value="Genomic_DNA"/>
</dbReference>
<comment type="caution">
    <text evidence="1">The sequence shown here is derived from an EMBL/GenBank/DDBJ whole genome shotgun (WGS) entry which is preliminary data.</text>
</comment>
<protein>
    <submittedName>
        <fullName evidence="1">Uncharacterized protein</fullName>
    </submittedName>
</protein>
<reference evidence="1" key="1">
    <citation type="submission" date="2023-08" db="EMBL/GenBank/DDBJ databases">
        <title>Pelteobagrus vachellii genome.</title>
        <authorList>
            <person name="Liu H."/>
        </authorList>
    </citation>
    <scope>NUCLEOTIDE SEQUENCE</scope>
    <source>
        <strain evidence="1">PRFRI_2022a</strain>
        <tissue evidence="1">Muscle</tissue>
    </source>
</reference>
<name>A0AA88NRL9_TACVA</name>
<keyword evidence="2" id="KW-1185">Reference proteome</keyword>
<evidence type="ECO:0000313" key="1">
    <source>
        <dbReference type="EMBL" id="KAK2865672.1"/>
    </source>
</evidence>
<dbReference type="AlphaFoldDB" id="A0AA88NRL9"/>